<dbReference type="Proteomes" id="UP000183090">
    <property type="component" value="Unassembled WGS sequence"/>
</dbReference>
<dbReference type="InterPro" id="IPR024047">
    <property type="entry name" value="MM3350-like_sf"/>
</dbReference>
<dbReference type="Proteomes" id="UP000034029">
    <property type="component" value="Chromosome"/>
</dbReference>
<proteinExistence type="predicted"/>
<dbReference type="SUPFAM" id="SSF159941">
    <property type="entry name" value="MM3350-like"/>
    <property type="match status" value="1"/>
</dbReference>
<dbReference type="EMBL" id="FOTB01000002">
    <property type="protein sequence ID" value="SFK67096.1"/>
    <property type="molecule type" value="Genomic_DNA"/>
</dbReference>
<accession>A0A0F7HN68</accession>
<evidence type="ECO:0000313" key="3">
    <source>
        <dbReference type="EMBL" id="SFK67096.1"/>
    </source>
</evidence>
<organism evidence="3 5">
    <name type="scientific">Salinicoccus halodurans</name>
    <dbReference type="NCBI Taxonomy" id="407035"/>
    <lineage>
        <taxon>Bacteria</taxon>
        <taxon>Bacillati</taxon>
        <taxon>Bacillota</taxon>
        <taxon>Bacilli</taxon>
        <taxon>Bacillales</taxon>
        <taxon>Staphylococcaceae</taxon>
        <taxon>Salinicoccus</taxon>
    </lineage>
</organism>
<dbReference type="Pfam" id="PF07929">
    <property type="entry name" value="PRiA4_ORF3"/>
    <property type="match status" value="1"/>
</dbReference>
<dbReference type="Gene3D" id="3.10.290.30">
    <property type="entry name" value="MM3350-like"/>
    <property type="match status" value="1"/>
</dbReference>
<dbReference type="RefSeq" id="WP_046791180.1">
    <property type="nucleotide sequence ID" value="NZ_CP011366.1"/>
</dbReference>
<dbReference type="KEGG" id="shv:AAT16_12900"/>
<name>A0A0F7HN68_9STAP</name>
<evidence type="ECO:0000259" key="1">
    <source>
        <dbReference type="Pfam" id="PF07929"/>
    </source>
</evidence>
<sequence length="474" mass="54474">MDLKSFFNHFLEENELVRANLMNEETFESIEALAGYKVDSISDGEVLSEVSQHISMGEAALVRSLVDEETADNLHHVNYDVSKYDALIDYQYILEAGDGEGVIHHDIVQAIDAALKDTGVLPAADMFIHRDEDFNPRDIGRLEQIYRGPIYWLYNNLTWRELKAMLRRLGSETEGNQKDDYLRHITALLTSSRFLEEILLHIGDEEFRIIRDNVEKDYNVYEAKSRWAEAKNLGLIVKVHANFLVMHQKVLDALKMVNFDAVVRRRSPGGSTGSVRGDYNAYALLFEVMETHEPIRRIVQIPAGMNFFELHLTIREVMDWRSGSPSRFTADGFTIYESMFLMDEEQGPDEGRTSLLASFTQIDALLERAGALYYRYESVDGYVVKVSIADRINIDHRVPAIRSYTGPIPIENVGGPEGLERTLAILNDRQHPDYARTFEKARMMNYRERYPMTAINNRLEKRFSKAHPVTEFNT</sequence>
<keyword evidence="4" id="KW-1185">Reference proteome</keyword>
<dbReference type="InterPro" id="IPR012912">
    <property type="entry name" value="Plasmid_pRiA4b_Orf3-like"/>
</dbReference>
<evidence type="ECO:0000313" key="5">
    <source>
        <dbReference type="Proteomes" id="UP000183090"/>
    </source>
</evidence>
<reference evidence="2 4" key="1">
    <citation type="journal article" date="2015" name="Int. J. Syst. Evol. Microbiol.">
        <title>Complete genome sequence of Salinicoccus halodurans H3B36, isolated from the Qaidam Basin in China.</title>
        <authorList>
            <person name="Jiang K."/>
            <person name="Xue Y."/>
            <person name="Ma Y."/>
        </authorList>
    </citation>
    <scope>NUCLEOTIDE SEQUENCE [LARGE SCALE GENOMIC DNA]</scope>
    <source>
        <strain evidence="2 4">H3B36</strain>
    </source>
</reference>
<feature type="domain" description="Plasmid pRiA4b Orf3-like" evidence="1">
    <location>
        <begin position="281"/>
        <end position="441"/>
    </location>
</feature>
<dbReference type="EMBL" id="CP011366">
    <property type="protein sequence ID" value="AKG75003.1"/>
    <property type="molecule type" value="Genomic_DNA"/>
</dbReference>
<evidence type="ECO:0000313" key="2">
    <source>
        <dbReference type="EMBL" id="AKG75003.1"/>
    </source>
</evidence>
<dbReference type="OrthoDB" id="9801392at2"/>
<protein>
    <submittedName>
        <fullName evidence="3">PRiA4b ORF-3-like protein</fullName>
    </submittedName>
</protein>
<evidence type="ECO:0000313" key="4">
    <source>
        <dbReference type="Proteomes" id="UP000034029"/>
    </source>
</evidence>
<dbReference type="AlphaFoldDB" id="A0A0F7HN68"/>
<gene>
    <name evidence="2" type="ORF">AAT16_12900</name>
    <name evidence="3" type="ORF">SAMN05216235_1050</name>
</gene>
<reference evidence="4" key="2">
    <citation type="submission" date="2015-04" db="EMBL/GenBank/DDBJ databases">
        <title>Complete genome sequence of Salinicoccus halodurans strain H3B36, isolated from the Qaidam basin of China.</title>
        <authorList>
            <person name="Ma Y."/>
            <person name="Jiang K."/>
            <person name="Xue Y."/>
        </authorList>
    </citation>
    <scope>NUCLEOTIDE SEQUENCE [LARGE SCALE GENOMIC DNA]</scope>
    <source>
        <strain evidence="4">H3B36</strain>
    </source>
</reference>
<reference evidence="3 5" key="3">
    <citation type="submission" date="2016-10" db="EMBL/GenBank/DDBJ databases">
        <authorList>
            <person name="Varghese N."/>
            <person name="Submissions S."/>
        </authorList>
    </citation>
    <scope>NUCLEOTIDE SEQUENCE [LARGE SCALE GENOMIC DNA]</scope>
    <source>
        <strain evidence="3 5">CGMCC 1.6501</strain>
    </source>
</reference>